<accession>A0A2X3L1X6</accession>
<dbReference type="Proteomes" id="UP000249818">
    <property type="component" value="Chromosome BARAN1"/>
</dbReference>
<reference evidence="2" key="1">
    <citation type="submission" date="2018-05" db="EMBL/GenBank/DDBJ databases">
        <authorList>
            <person name="Hao L."/>
        </authorList>
    </citation>
    <scope>NUCLEOTIDE SEQUENCE [LARGE SCALE GENOMIC DNA]</scope>
</reference>
<proteinExistence type="predicted"/>
<gene>
    <name evidence="1" type="ORF">BARAN1_1135</name>
</gene>
<name>A0A2X3L1X6_9BACT</name>
<keyword evidence="2" id="KW-1185">Reference proteome</keyword>
<organism evidence="1 2">
    <name type="scientific">Candidatus Bipolaricaulis anaerobius</name>
    <dbReference type="NCBI Taxonomy" id="2026885"/>
    <lineage>
        <taxon>Bacteria</taxon>
        <taxon>Candidatus Bipolaricaulota</taxon>
        <taxon>Candidatus Bipolaricaulia</taxon>
        <taxon>Candidatus Bipolaricaulales</taxon>
        <taxon>Candidatus Bipolaricaulaceae</taxon>
        <taxon>Candidatus Bipolaricaulis</taxon>
    </lineage>
</organism>
<dbReference type="EMBL" id="LS483254">
    <property type="protein sequence ID" value="SQD93159.1"/>
    <property type="molecule type" value="Genomic_DNA"/>
</dbReference>
<protein>
    <submittedName>
        <fullName evidence="1">Uncharacterized protein</fullName>
    </submittedName>
</protein>
<evidence type="ECO:0000313" key="2">
    <source>
        <dbReference type="Proteomes" id="UP000249818"/>
    </source>
</evidence>
<dbReference type="KEGG" id="bana:BARAN1_1135"/>
<sequence>MEWDPRWYEAAHGAAFLFVSGLLAAHLRAVGSGSKFVATLPLPARQGLP</sequence>
<dbReference type="AlphaFoldDB" id="A0A2X3L1X6"/>
<evidence type="ECO:0000313" key="1">
    <source>
        <dbReference type="EMBL" id="SQD93159.1"/>
    </source>
</evidence>